<organism evidence="1 2">
    <name type="scientific">Labrys wisconsinensis</name>
    <dbReference type="NCBI Taxonomy" id="425677"/>
    <lineage>
        <taxon>Bacteria</taxon>
        <taxon>Pseudomonadati</taxon>
        <taxon>Pseudomonadota</taxon>
        <taxon>Alphaproteobacteria</taxon>
        <taxon>Hyphomicrobiales</taxon>
        <taxon>Xanthobacteraceae</taxon>
        <taxon>Labrys</taxon>
    </lineage>
</organism>
<proteinExistence type="predicted"/>
<comment type="caution">
    <text evidence="1">The sequence shown here is derived from an EMBL/GenBank/DDBJ whole genome shotgun (WGS) entry which is preliminary data.</text>
</comment>
<sequence>MSAAARYPSNAAVIDELITDATVEALNAALAGHGISADRIVAVHYLDGVYLANGAKPRYRVLYRA</sequence>
<accession>A0ABU0J801</accession>
<evidence type="ECO:0000313" key="2">
    <source>
        <dbReference type="Proteomes" id="UP001242480"/>
    </source>
</evidence>
<gene>
    <name evidence="1" type="ORF">QO011_003409</name>
</gene>
<protein>
    <submittedName>
        <fullName evidence="1">Uncharacterized protein</fullName>
    </submittedName>
</protein>
<dbReference type="EMBL" id="JAUSVX010000006">
    <property type="protein sequence ID" value="MDQ0470390.1"/>
    <property type="molecule type" value="Genomic_DNA"/>
</dbReference>
<dbReference type="Proteomes" id="UP001242480">
    <property type="component" value="Unassembled WGS sequence"/>
</dbReference>
<evidence type="ECO:0000313" key="1">
    <source>
        <dbReference type="EMBL" id="MDQ0470390.1"/>
    </source>
</evidence>
<reference evidence="1 2" key="1">
    <citation type="submission" date="2023-07" db="EMBL/GenBank/DDBJ databases">
        <title>Genomic Encyclopedia of Type Strains, Phase IV (KMG-IV): sequencing the most valuable type-strain genomes for metagenomic binning, comparative biology and taxonomic classification.</title>
        <authorList>
            <person name="Goeker M."/>
        </authorList>
    </citation>
    <scope>NUCLEOTIDE SEQUENCE [LARGE SCALE GENOMIC DNA]</scope>
    <source>
        <strain evidence="1 2">DSM 19619</strain>
    </source>
</reference>
<keyword evidence="2" id="KW-1185">Reference proteome</keyword>
<name>A0ABU0J801_9HYPH</name>
<dbReference type="RefSeq" id="WP_307274340.1">
    <property type="nucleotide sequence ID" value="NZ_JAUSVX010000006.1"/>
</dbReference>